<comment type="caution">
    <text evidence="2">The sequence shown here is derived from an EMBL/GenBank/DDBJ whole genome shotgun (WGS) entry which is preliminary data.</text>
</comment>
<reference evidence="2" key="1">
    <citation type="submission" date="2022-08" db="EMBL/GenBank/DDBJ databases">
        <title>Novel sulfate-reducing endosymbionts in the free-living metamonad Anaeramoeba.</title>
        <authorList>
            <person name="Jerlstrom-Hultqvist J."/>
            <person name="Cepicka I."/>
            <person name="Gallot-Lavallee L."/>
            <person name="Salas-Leiva D."/>
            <person name="Curtis B.A."/>
            <person name="Zahonova K."/>
            <person name="Pipaliya S."/>
            <person name="Dacks J."/>
            <person name="Roger A.J."/>
        </authorList>
    </citation>
    <scope>NUCLEOTIDE SEQUENCE</scope>
    <source>
        <strain evidence="2">Schooner1</strain>
    </source>
</reference>
<organism evidence="2 3">
    <name type="scientific">Anaeramoeba flamelloides</name>
    <dbReference type="NCBI Taxonomy" id="1746091"/>
    <lineage>
        <taxon>Eukaryota</taxon>
        <taxon>Metamonada</taxon>
        <taxon>Anaeramoebidae</taxon>
        <taxon>Anaeramoeba</taxon>
    </lineage>
</organism>
<feature type="compositionally biased region" description="Low complexity" evidence="1">
    <location>
        <begin position="59"/>
        <end position="79"/>
    </location>
</feature>
<sequence length="119" mass="13321">MIQSPRETQSIQTIQSQAFNLSNNTKSCRYNSKNTSNSDTNSCIRSNSATANNKAFNLSNNTKSRRYNSNNTSNSDTNSCIKSGSSHSRNNLNYNNKINNTVPVLFSPHYKITYNSPKN</sequence>
<keyword evidence="3" id="KW-1185">Reference proteome</keyword>
<dbReference type="EMBL" id="JAOAOG010000234">
    <property type="protein sequence ID" value="KAJ6238045.1"/>
    <property type="molecule type" value="Genomic_DNA"/>
</dbReference>
<proteinExistence type="predicted"/>
<name>A0ABQ8XZM1_9EUKA</name>
<protein>
    <submittedName>
        <fullName evidence="2">Uncharacterized protein</fullName>
    </submittedName>
</protein>
<accession>A0ABQ8XZM1</accession>
<evidence type="ECO:0000313" key="2">
    <source>
        <dbReference type="EMBL" id="KAJ6238045.1"/>
    </source>
</evidence>
<dbReference type="Proteomes" id="UP001150062">
    <property type="component" value="Unassembled WGS sequence"/>
</dbReference>
<feature type="compositionally biased region" description="Polar residues" evidence="1">
    <location>
        <begin position="80"/>
        <end position="89"/>
    </location>
</feature>
<evidence type="ECO:0000313" key="3">
    <source>
        <dbReference type="Proteomes" id="UP001150062"/>
    </source>
</evidence>
<gene>
    <name evidence="2" type="ORF">M0813_03279</name>
</gene>
<evidence type="ECO:0000256" key="1">
    <source>
        <dbReference type="SAM" id="MobiDB-lite"/>
    </source>
</evidence>
<feature type="region of interest" description="Disordered" evidence="1">
    <location>
        <begin position="54"/>
        <end position="96"/>
    </location>
</feature>